<evidence type="ECO:0000313" key="3">
    <source>
        <dbReference type="Proteomes" id="UP001642520"/>
    </source>
</evidence>
<evidence type="ECO:0000313" key="2">
    <source>
        <dbReference type="EMBL" id="CAL7939042.1"/>
    </source>
</evidence>
<accession>A0ABP1NDF1</accession>
<organism evidence="2 3">
    <name type="scientific">Xylocopa violacea</name>
    <name type="common">Violet carpenter bee</name>
    <name type="synonym">Apis violacea</name>
    <dbReference type="NCBI Taxonomy" id="135666"/>
    <lineage>
        <taxon>Eukaryota</taxon>
        <taxon>Metazoa</taxon>
        <taxon>Ecdysozoa</taxon>
        <taxon>Arthropoda</taxon>
        <taxon>Hexapoda</taxon>
        <taxon>Insecta</taxon>
        <taxon>Pterygota</taxon>
        <taxon>Neoptera</taxon>
        <taxon>Endopterygota</taxon>
        <taxon>Hymenoptera</taxon>
        <taxon>Apocrita</taxon>
        <taxon>Aculeata</taxon>
        <taxon>Apoidea</taxon>
        <taxon>Anthophila</taxon>
        <taxon>Apidae</taxon>
        <taxon>Xylocopa</taxon>
        <taxon>Xylocopa</taxon>
    </lineage>
</organism>
<dbReference type="Proteomes" id="UP001642520">
    <property type="component" value="Unassembled WGS sequence"/>
</dbReference>
<feature type="region of interest" description="Disordered" evidence="1">
    <location>
        <begin position="62"/>
        <end position="110"/>
    </location>
</feature>
<sequence>MSRCEIRKKLRDSGVTAAPSSVFRDRTGGSNVGNTSGRETRKETSRWRQNRVYLGRAVYNTGVEARSGTEPELKPERSPEWKRKTGPKRGPTPIENHHPRAAGQSQDTLQWKVSVPLGPMELYGPQETASLRK</sequence>
<name>A0ABP1NDF1_XYLVO</name>
<gene>
    <name evidence="2" type="ORF">XYLVIOL_LOCUS3643</name>
</gene>
<keyword evidence="3" id="KW-1185">Reference proteome</keyword>
<comment type="caution">
    <text evidence="2">The sequence shown here is derived from an EMBL/GenBank/DDBJ whole genome shotgun (WGS) entry which is preliminary data.</text>
</comment>
<protein>
    <submittedName>
        <fullName evidence="2">Uncharacterized protein</fullName>
    </submittedName>
</protein>
<proteinExistence type="predicted"/>
<feature type="compositionally biased region" description="Polar residues" evidence="1">
    <location>
        <begin position="28"/>
        <end position="37"/>
    </location>
</feature>
<reference evidence="2 3" key="1">
    <citation type="submission" date="2024-08" db="EMBL/GenBank/DDBJ databases">
        <authorList>
            <person name="Will J Nash"/>
            <person name="Angela Man"/>
            <person name="Seanna McTaggart"/>
            <person name="Kendall Baker"/>
            <person name="Tom Barker"/>
            <person name="Leah Catchpole"/>
            <person name="Alex Durrant"/>
            <person name="Karim Gharbi"/>
            <person name="Naomi Irish"/>
            <person name="Gemy Kaithakottil"/>
            <person name="Debby Ku"/>
            <person name="Aaliyah Providence"/>
            <person name="Felix Shaw"/>
            <person name="David Swarbreck"/>
            <person name="Chris Watkins"/>
            <person name="Ann M. McCartney"/>
            <person name="Giulio Formenti"/>
            <person name="Alice Mouton"/>
            <person name="Noel Vella"/>
            <person name="Bjorn M von Reumont"/>
            <person name="Adriana Vella"/>
            <person name="Wilfried Haerty"/>
        </authorList>
    </citation>
    <scope>NUCLEOTIDE SEQUENCE [LARGE SCALE GENOMIC DNA]</scope>
</reference>
<feature type="compositionally biased region" description="Basic and acidic residues" evidence="1">
    <location>
        <begin position="67"/>
        <end position="83"/>
    </location>
</feature>
<feature type="region of interest" description="Disordered" evidence="1">
    <location>
        <begin position="1"/>
        <end position="48"/>
    </location>
</feature>
<evidence type="ECO:0000256" key="1">
    <source>
        <dbReference type="SAM" id="MobiDB-lite"/>
    </source>
</evidence>
<dbReference type="EMBL" id="CAXAJV020001289">
    <property type="protein sequence ID" value="CAL7939042.1"/>
    <property type="molecule type" value="Genomic_DNA"/>
</dbReference>